<reference evidence="1 2" key="1">
    <citation type="submission" date="2014-12" db="EMBL/GenBank/DDBJ databases">
        <title>Genome sequence of Morococcus cerebrosus.</title>
        <authorList>
            <person name="Shin S.-K."/>
            <person name="Yi H."/>
        </authorList>
    </citation>
    <scope>NUCLEOTIDE SEQUENCE [LARGE SCALE GENOMIC DNA]</scope>
    <source>
        <strain evidence="1 2">CIP 81.93</strain>
    </source>
</reference>
<dbReference type="Proteomes" id="UP000031390">
    <property type="component" value="Unassembled WGS sequence"/>
</dbReference>
<dbReference type="AlphaFoldDB" id="A0A0C1GIT3"/>
<dbReference type="EMBL" id="JUFZ01000102">
    <property type="protein sequence ID" value="KIC06465.1"/>
    <property type="molecule type" value="Genomic_DNA"/>
</dbReference>
<gene>
    <name evidence="1" type="ORF">MCC93_20940</name>
</gene>
<proteinExistence type="predicted"/>
<sequence>MWRKTLTKRSSEKMELKFLGTGAGYTQRYLLLNSRSF</sequence>
<name>A0A0C1GIT3_9NEIS</name>
<protein>
    <submittedName>
        <fullName evidence="1">Uncharacterized protein</fullName>
    </submittedName>
</protein>
<evidence type="ECO:0000313" key="2">
    <source>
        <dbReference type="Proteomes" id="UP000031390"/>
    </source>
</evidence>
<accession>A0A0C1GIT3</accession>
<comment type="caution">
    <text evidence="1">The sequence shown here is derived from an EMBL/GenBank/DDBJ whole genome shotgun (WGS) entry which is preliminary data.</text>
</comment>
<evidence type="ECO:0000313" key="1">
    <source>
        <dbReference type="EMBL" id="KIC06465.1"/>
    </source>
</evidence>
<organism evidence="1 2">
    <name type="scientific">Morococcus cerebrosus</name>
    <dbReference type="NCBI Taxonomy" id="1056807"/>
    <lineage>
        <taxon>Bacteria</taxon>
        <taxon>Pseudomonadati</taxon>
        <taxon>Pseudomonadota</taxon>
        <taxon>Betaproteobacteria</taxon>
        <taxon>Neisseriales</taxon>
        <taxon>Neisseriaceae</taxon>
        <taxon>Morococcus</taxon>
    </lineage>
</organism>